<dbReference type="InterPro" id="IPR017039">
    <property type="entry name" value="Virul_fac_BrkB"/>
</dbReference>
<dbReference type="PANTHER" id="PTHR30213">
    <property type="entry name" value="INNER MEMBRANE PROTEIN YHJD"/>
    <property type="match status" value="1"/>
</dbReference>
<keyword evidence="2" id="KW-1003">Cell membrane</keyword>
<comment type="subcellular location">
    <subcellularLocation>
        <location evidence="1">Cell membrane</location>
        <topology evidence="1">Multi-pass membrane protein</topology>
    </subcellularLocation>
</comment>
<reference evidence="7 8" key="1">
    <citation type="submission" date="2024-06" db="EMBL/GenBank/DDBJ databases">
        <title>Sorghum-associated microbial communities from plants grown in Nebraska, USA.</title>
        <authorList>
            <person name="Schachtman D."/>
        </authorList>
    </citation>
    <scope>NUCLEOTIDE SEQUENCE [LARGE SCALE GENOMIC DNA]</scope>
    <source>
        <strain evidence="7 8">2857</strain>
    </source>
</reference>
<name>A0ABV2QR82_9MICO</name>
<organism evidence="7 8">
    <name type="scientific">Conyzicola nivalis</name>
    <dbReference type="NCBI Taxonomy" id="1477021"/>
    <lineage>
        <taxon>Bacteria</taxon>
        <taxon>Bacillati</taxon>
        <taxon>Actinomycetota</taxon>
        <taxon>Actinomycetes</taxon>
        <taxon>Micrococcales</taxon>
        <taxon>Microbacteriaceae</taxon>
        <taxon>Conyzicola</taxon>
    </lineage>
</organism>
<dbReference type="Proteomes" id="UP001549257">
    <property type="component" value="Unassembled WGS sequence"/>
</dbReference>
<keyword evidence="5 6" id="KW-0472">Membrane</keyword>
<accession>A0ABV2QR82</accession>
<feature type="transmembrane region" description="Helical" evidence="6">
    <location>
        <begin position="158"/>
        <end position="183"/>
    </location>
</feature>
<feature type="transmembrane region" description="Helical" evidence="6">
    <location>
        <begin position="108"/>
        <end position="129"/>
    </location>
</feature>
<dbReference type="Pfam" id="PF03631">
    <property type="entry name" value="Virul_fac_BrkB"/>
    <property type="match status" value="1"/>
</dbReference>
<protein>
    <submittedName>
        <fullName evidence="7">Membrane protein</fullName>
    </submittedName>
</protein>
<evidence type="ECO:0000256" key="2">
    <source>
        <dbReference type="ARBA" id="ARBA00022475"/>
    </source>
</evidence>
<evidence type="ECO:0000313" key="7">
    <source>
        <dbReference type="EMBL" id="MET4583583.1"/>
    </source>
</evidence>
<feature type="transmembrane region" description="Helical" evidence="6">
    <location>
        <begin position="203"/>
        <end position="223"/>
    </location>
</feature>
<keyword evidence="8" id="KW-1185">Reference proteome</keyword>
<sequence>MSTNQPEAPPTGIPGMIARAMKLKPARVFLHYGATGGPLMASGLAYQGLFATFAGLWVGFSIIGIVIVGDPALRESLIDTIAAAVPGLIESSTAEGAIDPDDLLSAGILNWTGAIALVGLILTAIGFLASARDAVRRIFAIAPSTTNFLLLKLKDLGLALGFGTALIVSTVLSTVSTTLLSWILAVTGIGAESTVGTVVGRGAGLIIVLVIDTAVLAALYRILAGIPIPFRRLAGGALIGGVALGALKQLGTLLLGGATNNPLIASFAILAGVLIFLNLVCQVILVCAAWISVGMDDAGIAADPVAAAKERAESERIAELELERLADEAREPRGLARLFRRRRRPADDGGPS</sequence>
<feature type="transmembrane region" description="Helical" evidence="6">
    <location>
        <begin position="264"/>
        <end position="291"/>
    </location>
</feature>
<evidence type="ECO:0000256" key="6">
    <source>
        <dbReference type="SAM" id="Phobius"/>
    </source>
</evidence>
<keyword evidence="4 6" id="KW-1133">Transmembrane helix</keyword>
<comment type="caution">
    <text evidence="7">The sequence shown here is derived from an EMBL/GenBank/DDBJ whole genome shotgun (WGS) entry which is preliminary data.</text>
</comment>
<evidence type="ECO:0000256" key="4">
    <source>
        <dbReference type="ARBA" id="ARBA00022989"/>
    </source>
</evidence>
<proteinExistence type="predicted"/>
<dbReference type="EMBL" id="JBEPSJ010000004">
    <property type="protein sequence ID" value="MET4583583.1"/>
    <property type="molecule type" value="Genomic_DNA"/>
</dbReference>
<dbReference type="RefSeq" id="WP_354025750.1">
    <property type="nucleotide sequence ID" value="NZ_JBEPSJ010000004.1"/>
</dbReference>
<feature type="transmembrane region" description="Helical" evidence="6">
    <location>
        <begin position="235"/>
        <end position="258"/>
    </location>
</feature>
<keyword evidence="3 6" id="KW-0812">Transmembrane</keyword>
<evidence type="ECO:0000256" key="5">
    <source>
        <dbReference type="ARBA" id="ARBA00023136"/>
    </source>
</evidence>
<evidence type="ECO:0000256" key="1">
    <source>
        <dbReference type="ARBA" id="ARBA00004651"/>
    </source>
</evidence>
<evidence type="ECO:0000313" key="8">
    <source>
        <dbReference type="Proteomes" id="UP001549257"/>
    </source>
</evidence>
<dbReference type="PANTHER" id="PTHR30213:SF1">
    <property type="entry name" value="INNER MEMBRANE PROTEIN YHJD"/>
    <property type="match status" value="1"/>
</dbReference>
<gene>
    <name evidence="7" type="ORF">ABIE21_003109</name>
</gene>
<evidence type="ECO:0000256" key="3">
    <source>
        <dbReference type="ARBA" id="ARBA00022692"/>
    </source>
</evidence>